<evidence type="ECO:0000259" key="14">
    <source>
        <dbReference type="PROSITE" id="PS50109"/>
    </source>
</evidence>
<dbReference type="GO" id="GO:0005524">
    <property type="term" value="F:ATP binding"/>
    <property type="evidence" value="ECO:0007669"/>
    <property type="project" value="UniProtKB-KW"/>
</dbReference>
<dbReference type="InterPro" id="IPR036641">
    <property type="entry name" value="HPT_dom_sf"/>
</dbReference>
<dbReference type="Pfam" id="PF02518">
    <property type="entry name" value="HATPase_c"/>
    <property type="match status" value="1"/>
</dbReference>
<dbReference type="Gene3D" id="1.10.287.560">
    <property type="entry name" value="Histidine kinase CheA-like, homodimeric domain"/>
    <property type="match status" value="1"/>
</dbReference>
<dbReference type="PANTHER" id="PTHR43395">
    <property type="entry name" value="SENSOR HISTIDINE KINASE CHEA"/>
    <property type="match status" value="1"/>
</dbReference>
<dbReference type="InterPro" id="IPR003594">
    <property type="entry name" value="HATPase_dom"/>
</dbReference>
<dbReference type="Pfam" id="PF02895">
    <property type="entry name" value="H-kinase_dim"/>
    <property type="match status" value="1"/>
</dbReference>
<dbReference type="GO" id="GO:0000155">
    <property type="term" value="F:phosphorelay sensor kinase activity"/>
    <property type="evidence" value="ECO:0007669"/>
    <property type="project" value="InterPro"/>
</dbReference>
<organism evidence="17 18">
    <name type="scientific">Tepidimonas charontis</name>
    <dbReference type="NCBI Taxonomy" id="2267262"/>
    <lineage>
        <taxon>Bacteria</taxon>
        <taxon>Pseudomonadati</taxon>
        <taxon>Pseudomonadota</taxon>
        <taxon>Betaproteobacteria</taxon>
        <taxon>Burkholderiales</taxon>
        <taxon>Tepidimonas</taxon>
    </lineage>
</organism>
<evidence type="ECO:0000256" key="11">
    <source>
        <dbReference type="ARBA" id="ARBA00035100"/>
    </source>
</evidence>
<dbReference type="Pfam" id="PF01584">
    <property type="entry name" value="CheW"/>
    <property type="match status" value="1"/>
</dbReference>
<feature type="domain" description="Histidine kinase" evidence="14">
    <location>
        <begin position="422"/>
        <end position="630"/>
    </location>
</feature>
<dbReference type="Pfam" id="PF01627">
    <property type="entry name" value="Hpt"/>
    <property type="match status" value="1"/>
</dbReference>
<dbReference type="InterPro" id="IPR036061">
    <property type="entry name" value="CheW-like_dom_sf"/>
</dbReference>
<protein>
    <recommendedName>
        <fullName evidence="3">Chemotaxis protein CheA</fullName>
        <ecNumber evidence="2">2.7.13.3</ecNumber>
    </recommendedName>
</protein>
<comment type="catalytic activity">
    <reaction evidence="1">
        <text>ATP + protein L-histidine = ADP + protein N-phospho-L-histidine.</text>
        <dbReference type="EC" id="2.7.13.3"/>
    </reaction>
</comment>
<dbReference type="PROSITE" id="PS50894">
    <property type="entry name" value="HPT"/>
    <property type="match status" value="1"/>
</dbReference>
<dbReference type="PANTHER" id="PTHR43395:SF10">
    <property type="entry name" value="CHEMOTAXIS PROTEIN CHEA"/>
    <property type="match status" value="1"/>
</dbReference>
<feature type="compositionally biased region" description="Low complexity" evidence="13">
    <location>
        <begin position="341"/>
        <end position="362"/>
    </location>
</feature>
<dbReference type="OrthoDB" id="9803176at2"/>
<evidence type="ECO:0000259" key="15">
    <source>
        <dbReference type="PROSITE" id="PS50851"/>
    </source>
</evidence>
<accession>A0A554XK81</accession>
<dbReference type="Gene3D" id="1.20.120.160">
    <property type="entry name" value="HPT domain"/>
    <property type="match status" value="1"/>
</dbReference>
<keyword evidence="4" id="KW-0145">Chemotaxis</keyword>
<feature type="domain" description="CheW-like" evidence="15">
    <location>
        <begin position="632"/>
        <end position="768"/>
    </location>
</feature>
<dbReference type="InterPro" id="IPR036890">
    <property type="entry name" value="HATPase_C_sf"/>
</dbReference>
<keyword evidence="9" id="KW-0067">ATP-binding</keyword>
<keyword evidence="7" id="KW-0547">Nucleotide-binding</keyword>
<dbReference type="PROSITE" id="PS50109">
    <property type="entry name" value="HIS_KIN"/>
    <property type="match status" value="1"/>
</dbReference>
<sequence length="768" mass="81027">MADTATDGFDLTQFYQIFFEEAAENLEQMEQLLLNLDLDTVDDETLNAIFRCAHSIKGGAATFGFEDVAELTHQMESLLDKLRRHELQPTAPMVDVLLESSDALKGLLARHQGLSGDAPETGALVARIRALAQGQAAPAAPAPAAATAVTPPAAAAPTPAAEPTPAPASGSALSAGGMPAAAPPGAPRRLRARIGPLAHMAQADAIQELFRDIAGLGTILAQRDEGNVRIYEIETTSSDAELLDLFAFHVTREQVALEPLTMGDAGAADKGAEEHSRDVIEEGFGLFAGAPGSPVAATVTDARGVASPAQDLVQGYGLFTGAPGNPVTPAEHAASVHGPSAAAGGATAPADAASVSHAAQADARARDQAKAARAAASAQLETTTLRVSVSKIDQLINQVGELVITQAMLAQYSRNLDATLHQQLLSGLADLERNTRDLQESVMSIRMIPMSVVFSRFPRMLRDLASKLGKKVELVTYGEATELDKGLIEKITDPLTHLIRNSCDHGIELPHERLAKGKPEVGTITLSAAHQGGSILIEVRDDGRGLSRAKLLAKARERGIPCSDDMSDQEVWQLIFAPGFSTAEVVTDISGRGVGMDVVKKNIASLGGSVEIDSAEGYGMSVKVRLPLTLAIMDGMTVRVGDEVYILPLSSVVESFQVTATDINTVAQSAQLVKVREEYMPVIQLDRLFAVPRQADDPSANSIMVVIESDGARVALVVDELLGQQQVVIKNLEANYRKVPNVSGATILGDGSVSLILDTSALVRRVRQ</sequence>
<evidence type="ECO:0000256" key="13">
    <source>
        <dbReference type="SAM" id="MobiDB-lite"/>
    </source>
</evidence>
<evidence type="ECO:0000313" key="18">
    <source>
        <dbReference type="Proteomes" id="UP000318294"/>
    </source>
</evidence>
<dbReference type="InterPro" id="IPR008207">
    <property type="entry name" value="Sig_transdc_His_kin_Hpt_dom"/>
</dbReference>
<dbReference type="InterPro" id="IPR004105">
    <property type="entry name" value="CheA-like_dim"/>
</dbReference>
<dbReference type="PROSITE" id="PS50851">
    <property type="entry name" value="CHEW"/>
    <property type="match status" value="1"/>
</dbReference>
<dbReference type="SUPFAM" id="SSF47226">
    <property type="entry name" value="Histidine-containing phosphotransfer domain, HPT domain"/>
    <property type="match status" value="1"/>
</dbReference>
<proteinExistence type="predicted"/>
<dbReference type="SMART" id="SM01231">
    <property type="entry name" value="H-kinase_dim"/>
    <property type="match status" value="1"/>
</dbReference>
<dbReference type="SMART" id="SM00387">
    <property type="entry name" value="HATPase_c"/>
    <property type="match status" value="1"/>
</dbReference>
<dbReference type="Proteomes" id="UP000318294">
    <property type="component" value="Unassembled WGS sequence"/>
</dbReference>
<keyword evidence="18" id="KW-1185">Reference proteome</keyword>
<gene>
    <name evidence="17" type="primary">cheA</name>
    <name evidence="17" type="ORF">Tchar_00285</name>
</gene>
<dbReference type="SUPFAM" id="SSF55874">
    <property type="entry name" value="ATPase domain of HSP90 chaperone/DNA topoisomerase II/histidine kinase"/>
    <property type="match status" value="1"/>
</dbReference>
<evidence type="ECO:0000256" key="5">
    <source>
        <dbReference type="ARBA" id="ARBA00022553"/>
    </source>
</evidence>
<dbReference type="InterPro" id="IPR036097">
    <property type="entry name" value="HisK_dim/P_sf"/>
</dbReference>
<keyword evidence="10" id="KW-0902">Two-component regulatory system</keyword>
<dbReference type="CDD" id="cd16916">
    <property type="entry name" value="HATPase_CheA-like"/>
    <property type="match status" value="1"/>
</dbReference>
<evidence type="ECO:0000256" key="8">
    <source>
        <dbReference type="ARBA" id="ARBA00022777"/>
    </source>
</evidence>
<evidence type="ECO:0000256" key="6">
    <source>
        <dbReference type="ARBA" id="ARBA00022679"/>
    </source>
</evidence>
<dbReference type="RefSeq" id="WP_144327310.1">
    <property type="nucleotide sequence ID" value="NZ_VJON01000002.1"/>
</dbReference>
<dbReference type="EC" id="2.7.13.3" evidence="2"/>
<feature type="compositionally biased region" description="Low complexity" evidence="13">
    <location>
        <begin position="167"/>
        <end position="180"/>
    </location>
</feature>
<evidence type="ECO:0000259" key="16">
    <source>
        <dbReference type="PROSITE" id="PS50894"/>
    </source>
</evidence>
<dbReference type="InterPro" id="IPR005467">
    <property type="entry name" value="His_kinase_dom"/>
</dbReference>
<dbReference type="AlphaFoldDB" id="A0A554XK81"/>
<dbReference type="InterPro" id="IPR051315">
    <property type="entry name" value="Bact_Chemotaxis_CheA"/>
</dbReference>
<feature type="region of interest" description="Disordered" evidence="13">
    <location>
        <begin position="150"/>
        <end position="187"/>
    </location>
</feature>
<evidence type="ECO:0000256" key="12">
    <source>
        <dbReference type="PROSITE-ProRule" id="PRU00110"/>
    </source>
</evidence>
<dbReference type="InterPro" id="IPR037006">
    <property type="entry name" value="CheA-like_homodim_sf"/>
</dbReference>
<dbReference type="FunFam" id="2.30.30.40:FF:000048">
    <property type="entry name" value="Chemotaxis protein CheA, putative"/>
    <property type="match status" value="1"/>
</dbReference>
<evidence type="ECO:0000256" key="9">
    <source>
        <dbReference type="ARBA" id="ARBA00022840"/>
    </source>
</evidence>
<dbReference type="FunFam" id="3.30.565.10:FF:000016">
    <property type="entry name" value="Chemotaxis protein CheA, putative"/>
    <property type="match status" value="1"/>
</dbReference>
<dbReference type="Gene3D" id="3.30.565.10">
    <property type="entry name" value="Histidine kinase-like ATPase, C-terminal domain"/>
    <property type="match status" value="1"/>
</dbReference>
<dbReference type="SMART" id="SM00073">
    <property type="entry name" value="HPT"/>
    <property type="match status" value="1"/>
</dbReference>
<evidence type="ECO:0000256" key="10">
    <source>
        <dbReference type="ARBA" id="ARBA00023012"/>
    </source>
</evidence>
<reference evidence="17 18" key="1">
    <citation type="submission" date="2019-07" db="EMBL/GenBank/DDBJ databases">
        <title>Tepidimonas charontis SPSP-6 draft genome.</title>
        <authorList>
            <person name="Da Costa M.S."/>
            <person name="Froufe H.J.C."/>
            <person name="Egas C."/>
            <person name="Albuquerque L."/>
        </authorList>
    </citation>
    <scope>NUCLEOTIDE SEQUENCE [LARGE SCALE GENOMIC DNA]</scope>
    <source>
        <strain evidence="17 18">SPSP-6</strain>
    </source>
</reference>
<dbReference type="GO" id="GO:0005737">
    <property type="term" value="C:cytoplasm"/>
    <property type="evidence" value="ECO:0007669"/>
    <property type="project" value="InterPro"/>
</dbReference>
<dbReference type="CDD" id="cd00088">
    <property type="entry name" value="HPT"/>
    <property type="match status" value="1"/>
</dbReference>
<dbReference type="CDD" id="cd00731">
    <property type="entry name" value="CheA_reg"/>
    <property type="match status" value="1"/>
</dbReference>
<dbReference type="EMBL" id="VJON01000002">
    <property type="protein sequence ID" value="TSE36234.1"/>
    <property type="molecule type" value="Genomic_DNA"/>
</dbReference>
<evidence type="ECO:0000256" key="3">
    <source>
        <dbReference type="ARBA" id="ARBA00021495"/>
    </source>
</evidence>
<keyword evidence="5 12" id="KW-0597">Phosphoprotein</keyword>
<evidence type="ECO:0000256" key="4">
    <source>
        <dbReference type="ARBA" id="ARBA00022500"/>
    </source>
</evidence>
<feature type="region of interest" description="Disordered" evidence="13">
    <location>
        <begin position="329"/>
        <end position="366"/>
    </location>
</feature>
<dbReference type="InterPro" id="IPR004358">
    <property type="entry name" value="Sig_transdc_His_kin-like_C"/>
</dbReference>
<dbReference type="SMART" id="SM00260">
    <property type="entry name" value="CheW"/>
    <property type="match status" value="1"/>
</dbReference>
<evidence type="ECO:0000256" key="7">
    <source>
        <dbReference type="ARBA" id="ARBA00022741"/>
    </source>
</evidence>
<dbReference type="Gene3D" id="2.30.30.40">
    <property type="entry name" value="SH3 Domains"/>
    <property type="match status" value="1"/>
</dbReference>
<feature type="modified residue" description="Phosphohistidine" evidence="12">
    <location>
        <position position="54"/>
    </location>
</feature>
<comment type="function">
    <text evidence="11">Involved in the transmission of sensory signals from the chemoreceptors to the flagellar motors. CheA is autophosphorylated; it can transfer its phosphate group to either CheB or CheY.</text>
</comment>
<dbReference type="SUPFAM" id="SSF50341">
    <property type="entry name" value="CheW-like"/>
    <property type="match status" value="1"/>
</dbReference>
<dbReference type="SUPFAM" id="SSF47384">
    <property type="entry name" value="Homodimeric domain of signal transducing histidine kinase"/>
    <property type="match status" value="1"/>
</dbReference>
<feature type="domain" description="HPt" evidence="16">
    <location>
        <begin position="7"/>
        <end position="111"/>
    </location>
</feature>
<evidence type="ECO:0000256" key="2">
    <source>
        <dbReference type="ARBA" id="ARBA00012438"/>
    </source>
</evidence>
<name>A0A554XK81_9BURK</name>
<dbReference type="PRINTS" id="PR00344">
    <property type="entry name" value="BCTRLSENSOR"/>
</dbReference>
<dbReference type="InterPro" id="IPR002545">
    <property type="entry name" value="CheW-lke_dom"/>
</dbReference>
<keyword evidence="8" id="KW-0418">Kinase</keyword>
<evidence type="ECO:0000313" key="17">
    <source>
        <dbReference type="EMBL" id="TSE36234.1"/>
    </source>
</evidence>
<keyword evidence="6 17" id="KW-0808">Transferase</keyword>
<comment type="caution">
    <text evidence="17">The sequence shown here is derived from an EMBL/GenBank/DDBJ whole genome shotgun (WGS) entry which is preliminary data.</text>
</comment>
<dbReference type="GO" id="GO:0006935">
    <property type="term" value="P:chemotaxis"/>
    <property type="evidence" value="ECO:0007669"/>
    <property type="project" value="UniProtKB-KW"/>
</dbReference>
<feature type="compositionally biased region" description="Low complexity" evidence="13">
    <location>
        <begin position="150"/>
        <end position="159"/>
    </location>
</feature>
<evidence type="ECO:0000256" key="1">
    <source>
        <dbReference type="ARBA" id="ARBA00000085"/>
    </source>
</evidence>